<evidence type="ECO:0000259" key="14">
    <source>
        <dbReference type="Pfam" id="PF08385"/>
    </source>
</evidence>
<keyword evidence="10" id="KW-0969">Cilium</keyword>
<dbReference type="InterPro" id="IPR043157">
    <property type="entry name" value="Dynein_AAA1S"/>
</dbReference>
<dbReference type="InterPro" id="IPR026983">
    <property type="entry name" value="DHC"/>
</dbReference>
<evidence type="ECO:0000313" key="17">
    <source>
        <dbReference type="EnsemblMetazoa" id="XP_019857322.1"/>
    </source>
</evidence>
<feature type="domain" description="Dynein heavy chain hydrolytic ATP-binding dynein motor region" evidence="16">
    <location>
        <begin position="1731"/>
        <end position="2057"/>
    </location>
</feature>
<dbReference type="Pfam" id="PF08393">
    <property type="entry name" value="DHC_N2"/>
    <property type="match status" value="1"/>
</dbReference>
<dbReference type="GO" id="GO:0051959">
    <property type="term" value="F:dynein light intermediate chain binding"/>
    <property type="evidence" value="ECO:0007669"/>
    <property type="project" value="InterPro"/>
</dbReference>
<dbReference type="Proteomes" id="UP000007879">
    <property type="component" value="Unassembled WGS sequence"/>
</dbReference>
<proteinExistence type="inferred from homology"/>
<dbReference type="Pfam" id="PF08385">
    <property type="entry name" value="DHC_N1"/>
    <property type="match status" value="1"/>
</dbReference>
<dbReference type="InterPro" id="IPR035699">
    <property type="entry name" value="AAA_6"/>
</dbReference>
<keyword evidence="3" id="KW-0963">Cytoplasm</keyword>
<evidence type="ECO:0000256" key="6">
    <source>
        <dbReference type="ARBA" id="ARBA00022741"/>
    </source>
</evidence>
<dbReference type="PANTHER" id="PTHR46532:SF11">
    <property type="entry name" value="DYNEIN AXONEMAL HEAVY CHAIN 12"/>
    <property type="match status" value="1"/>
</dbReference>
<dbReference type="RefSeq" id="XP_019857322.1">
    <property type="nucleotide sequence ID" value="XM_020001763.1"/>
</dbReference>
<evidence type="ECO:0000256" key="12">
    <source>
        <dbReference type="ARBA" id="ARBA00023212"/>
    </source>
</evidence>
<sequence length="2163" mass="248506">MTEEESAEKPKPDKWAKMASYPIPLDHLSSMVDSVLVPLLSSSSNHVKWPQVVASDIKRHVGDLKSDVYVLSGLVKGKTLLPLPPQVDAVLEAAELQLQGKPFEKNLIHTVETAIIDWSHQIRSVLVKSSAQPLLQGLDPGPLVEIEYWKHQVIDLESIVEQMYEDKAQKMTWLLERTKSSYFIALQNMTADVTTALNEAQDIYIHLKPLRPHFEDLEECDYLEIPQKLGPMFHCVCLVWCNCSHYQQPARLVVLLQEISNLMINVTVTYITDEILKTEAEEGIEKIQGALSVCKNYVDVYYSHKSRLKDYFKEKPVIEWDFQSTVVFGRFEQFRERLKIIHEYFCLVLEFLKLEKIEFGGLQGKCLSDEVINMFNEFQELMTQLSNKTYNLLINCKEFHDDFKMFFDKVSLMEQRLGTIVCRAFEDCGNCEAVFKLIDMLGTLLDRPIIHKTFEPKYKILIDMCSKELDTVKVLYDQQLASMKSPTGPIVNKNMPKVSGSLRWSQQLHDRIELTMGKLQTLSCISRDSPDTKDVFSKYDEMMNYISSFEADVFTRWASDIETIAKTNLEKPLLVWETKDGKEVLKVNFDPELVALLREVRYLKQRDAPPDQVIPDSALAVYSNEDTYRKFLQNLDVVVTLYNKLKATVLGVEAPLIDRQMTAIDTELNKAIEDINWTTEGVWGYIQGTRDMVRDLEKRVKLAKCNVDTINSILAKICQKPLYQRKDDKKDCLLNLEDRENIRKVYYDTVSTEGQAIHKLVMENRQHFQAEEDSDIWKNYLNYIDEITLKGLFNCVHTSLQYILQNIDKEKPDLPPLLEIKLELQAPEVIFQPSLEPDAPTGFCHLVEELLEDMFNVASLVPRVASHKDHSNYLPDVEEMSELLDMREEIVSRVGAAIDKAVEYRNSFDSYAYLWVDDRVEFMKQFLLYGHVLTADEIELAGEEGVPESPPTLAQFKDQVDGYEQIYTELSQLNGCVVFDKWYRVDIRPFKMALLNIVKKWSYMFKQHLVDHVTNSLSDLEQFIKVAVSGLGVEIEEGNYTKLVEVMGHLMAVKDRLQSTDNLFEPLKQTIELLKTYGQDMSEEIYHQLQELPEQWNNVKKLSAVMKQTVAPLQANEVNIIRRKLASFDVKQHEFREKFRSTAPFSFTSDSVYQRIDMANIEVLSMESSMKALYESAGLFEVSVPEFKQLKACRRDIVMLKSLWDTIVLVQSSFNDWNGTLWKDINVEQMDMDCKKFVKDIRTLDKEMRAWDAFTGLDSTVKNMVTSLRAVGELQNSAIRDRHWLQLMQATQVKFVMSDTTNLADLLALNLHNFEDEVRNIVDKATKELSMEKTLKELDKTWSEMEFESEDHARTGLKLLKATEELIETLEDNQVQLQNMMTSKFVGYFSESVSDWQKKLSNADSVITIWMEVQRTWSHLESIFIGSEDIRAQLPEHSKTFDTIDSDFKRSLEEVALTPNVVKATNRPGLYDELEDIQKRLSVCEKALAEYLETKRLAFPRFYFISSADLLDILSKGNQPTQVAHHLSKLFDSMAKLKFKTDASGVESPDVTVGMYSKDGEYVDFDEPCVLSGQVELWLNKLLDRMQATVRHEFSESVVAYEDKPREQWLFEFPAQVALAGTQIWWTTEVNISFARLEEGYENALKDYYKKQVSQLNTLINLLLGDLSKGDRQKIMTICTIDVHARDVVAKLISQKIESSQAFLWLSQLRHRWDENLRHCFANICDAQFQYTYEYLGNTPRLVITPLTDRCYITLTQSLHLTMSGAPAGPAGTGKTETTKDLGRALGMMVYVFNCSEQMDYKSCGNIYKGLAQTGAWGCFDEFNRISVEVLSVVAVQVKSIQDAIKMKKERFFFDDVEIKITPTVGLFITMNPGYAGRTELPENLKALFRPCAMVVPDFELIAEIMLVAEGFIDARILARKFLTLYTLCKELLSKQDHYDWGLRAIKSVLVVAGSLKRGDRGRPEDQVLMRALRDFNTPKIVTDDVPIFMGLIGDLFPALDVPRKRDMDFEACVKQSVLDLGLQAEDGFVLKVVQLEELIHVRHSVFVIGNAGTGKSKILRSLNRTYQNMKKKPLWQDLNPKAVTNDELFGYINPATREWKDGLFSCIMRDLANISNESPKWIVLDGDIDPMWIESLNTVMDDNKVLTLASNERVPLTPSMRL</sequence>
<dbReference type="EnsemblMetazoa" id="XM_020001763.1">
    <property type="protein sequence ID" value="XP_019857322.1"/>
    <property type="gene ID" value="LOC100636673"/>
</dbReference>
<dbReference type="GeneID" id="100636673"/>
<dbReference type="KEGG" id="aqu:100636673"/>
<dbReference type="InterPro" id="IPR027417">
    <property type="entry name" value="P-loop_NTPase"/>
</dbReference>
<evidence type="ECO:0000256" key="5">
    <source>
        <dbReference type="ARBA" id="ARBA00022737"/>
    </source>
</evidence>
<keyword evidence="5" id="KW-0677">Repeat</keyword>
<keyword evidence="11" id="KW-0505">Motor protein</keyword>
<dbReference type="GO" id="GO:0007018">
    <property type="term" value="P:microtubule-based movement"/>
    <property type="evidence" value="ECO:0007669"/>
    <property type="project" value="InterPro"/>
</dbReference>
<organism evidence="17 18">
    <name type="scientific">Amphimedon queenslandica</name>
    <name type="common">Sponge</name>
    <dbReference type="NCBI Taxonomy" id="400682"/>
    <lineage>
        <taxon>Eukaryota</taxon>
        <taxon>Metazoa</taxon>
        <taxon>Porifera</taxon>
        <taxon>Demospongiae</taxon>
        <taxon>Heteroscleromorpha</taxon>
        <taxon>Haplosclerida</taxon>
        <taxon>Niphatidae</taxon>
        <taxon>Amphimedon</taxon>
    </lineage>
</organism>
<dbReference type="Gene3D" id="3.20.180.20">
    <property type="entry name" value="Dynein heavy chain, N-terminal domain 2"/>
    <property type="match status" value="1"/>
</dbReference>
<dbReference type="FunFam" id="1.10.8.710:FF:000002">
    <property type="entry name" value="dynein heavy chain 17, axonemal"/>
    <property type="match status" value="1"/>
</dbReference>
<keyword evidence="8" id="KW-0243">Dynein</keyword>
<evidence type="ECO:0000313" key="18">
    <source>
        <dbReference type="Proteomes" id="UP000007879"/>
    </source>
</evidence>
<dbReference type="FunFam" id="1.20.140.100:FF:000007">
    <property type="entry name" value="Dynein axonemal heavy chain 9"/>
    <property type="match status" value="1"/>
</dbReference>
<evidence type="ECO:0000256" key="3">
    <source>
        <dbReference type="ARBA" id="ARBA00022490"/>
    </source>
</evidence>
<keyword evidence="12" id="KW-0206">Cytoskeleton</keyword>
<evidence type="ECO:0000256" key="9">
    <source>
        <dbReference type="ARBA" id="ARBA00023054"/>
    </source>
</evidence>
<dbReference type="InterPro" id="IPR042228">
    <property type="entry name" value="Dynein_linker_3"/>
</dbReference>
<dbReference type="Gene3D" id="1.10.287.2620">
    <property type="match status" value="1"/>
</dbReference>
<evidence type="ECO:0000256" key="11">
    <source>
        <dbReference type="ARBA" id="ARBA00023175"/>
    </source>
</evidence>
<evidence type="ECO:0000256" key="8">
    <source>
        <dbReference type="ARBA" id="ARBA00023017"/>
    </source>
</evidence>
<dbReference type="GO" id="GO:0005858">
    <property type="term" value="C:axonemal dynein complex"/>
    <property type="evidence" value="ECO:0007669"/>
    <property type="project" value="TreeGrafter"/>
</dbReference>
<feature type="domain" description="Dynein heavy chain linker" evidence="15">
    <location>
        <begin position="1190"/>
        <end position="1596"/>
    </location>
</feature>
<dbReference type="Pfam" id="PF12774">
    <property type="entry name" value="AAA_6"/>
    <property type="match status" value="1"/>
</dbReference>
<dbReference type="FunFam" id="3.40.50.300:FF:000219">
    <property type="entry name" value="Dynein axonemal heavy chain 17"/>
    <property type="match status" value="1"/>
</dbReference>
<dbReference type="Gene3D" id="1.20.58.1120">
    <property type="match status" value="1"/>
</dbReference>
<evidence type="ECO:0000256" key="2">
    <source>
        <dbReference type="ARBA" id="ARBA00008887"/>
    </source>
</evidence>
<keyword evidence="6" id="KW-0547">Nucleotide-binding</keyword>
<dbReference type="PANTHER" id="PTHR46532">
    <property type="entry name" value="MALE FERTILITY FACTOR KL5"/>
    <property type="match status" value="1"/>
</dbReference>
<evidence type="ECO:0000259" key="16">
    <source>
        <dbReference type="Pfam" id="PF12774"/>
    </source>
</evidence>
<keyword evidence="9" id="KW-0175">Coiled coil</keyword>
<dbReference type="Gene3D" id="3.40.50.300">
    <property type="entry name" value="P-loop containing nucleotide triphosphate hydrolases"/>
    <property type="match status" value="2"/>
</dbReference>
<dbReference type="FunFam" id="1.10.287.2620:FF:000004">
    <property type="entry name" value="Dynein axonemal heavy chain 17"/>
    <property type="match status" value="1"/>
</dbReference>
<keyword evidence="7" id="KW-0067">ATP-binding</keyword>
<dbReference type="InterPro" id="IPR042222">
    <property type="entry name" value="Dynein_2_N"/>
</dbReference>
<comment type="similarity">
    <text evidence="2">Belongs to the dynein heavy chain family.</text>
</comment>
<evidence type="ECO:0000256" key="13">
    <source>
        <dbReference type="ARBA" id="ARBA00023273"/>
    </source>
</evidence>
<dbReference type="Gene3D" id="1.10.8.710">
    <property type="match status" value="1"/>
</dbReference>
<keyword evidence="13" id="KW-0966">Cell projection</keyword>
<protein>
    <submittedName>
        <fullName evidence="17">Uncharacterized protein</fullName>
    </submittedName>
</protein>
<dbReference type="Gene3D" id="1.20.140.100">
    <property type="entry name" value="Dynein heavy chain, N-terminal domain 2"/>
    <property type="match status" value="1"/>
</dbReference>
<evidence type="ECO:0000256" key="10">
    <source>
        <dbReference type="ARBA" id="ARBA00023069"/>
    </source>
</evidence>
<evidence type="ECO:0000256" key="7">
    <source>
        <dbReference type="ARBA" id="ARBA00022840"/>
    </source>
</evidence>
<comment type="subcellular location">
    <subcellularLocation>
        <location evidence="1">Cytoplasm</location>
        <location evidence="1">Cytoskeleton</location>
        <location evidence="1">Cilium axoneme</location>
    </subcellularLocation>
</comment>
<dbReference type="FunFam" id="3.40.50.300:FF:000945">
    <property type="entry name" value="Dynein axonemal heavy chain 9"/>
    <property type="match status" value="1"/>
</dbReference>
<accession>A0AAN0JKN2</accession>
<evidence type="ECO:0000256" key="4">
    <source>
        <dbReference type="ARBA" id="ARBA00022701"/>
    </source>
</evidence>
<reference evidence="17" key="2">
    <citation type="submission" date="2024-06" db="UniProtKB">
        <authorList>
            <consortium name="EnsemblMetazoa"/>
        </authorList>
    </citation>
    <scope>IDENTIFICATION</scope>
</reference>
<dbReference type="SUPFAM" id="SSF52540">
    <property type="entry name" value="P-loop containing nucleoside triphosphate hydrolases"/>
    <property type="match status" value="2"/>
</dbReference>
<feature type="domain" description="Dynein heavy chain tail" evidence="14">
    <location>
        <begin position="108"/>
        <end position="685"/>
    </location>
</feature>
<dbReference type="GO" id="GO:0045505">
    <property type="term" value="F:dynein intermediate chain binding"/>
    <property type="evidence" value="ECO:0007669"/>
    <property type="project" value="InterPro"/>
</dbReference>
<dbReference type="InterPro" id="IPR013594">
    <property type="entry name" value="Dynein_heavy_tail"/>
</dbReference>
<keyword evidence="18" id="KW-1185">Reference proteome</keyword>
<dbReference type="FunFam" id="3.20.180.20:FF:000001">
    <property type="entry name" value="Dynein axonemal heavy chain 5"/>
    <property type="match status" value="1"/>
</dbReference>
<evidence type="ECO:0000259" key="15">
    <source>
        <dbReference type="Pfam" id="PF08393"/>
    </source>
</evidence>
<dbReference type="GO" id="GO:0005874">
    <property type="term" value="C:microtubule"/>
    <property type="evidence" value="ECO:0007669"/>
    <property type="project" value="UniProtKB-KW"/>
</dbReference>
<reference evidence="18" key="1">
    <citation type="journal article" date="2010" name="Nature">
        <title>The Amphimedon queenslandica genome and the evolution of animal complexity.</title>
        <authorList>
            <person name="Srivastava M."/>
            <person name="Simakov O."/>
            <person name="Chapman J."/>
            <person name="Fahey B."/>
            <person name="Gauthier M.E."/>
            <person name="Mitros T."/>
            <person name="Richards G.S."/>
            <person name="Conaco C."/>
            <person name="Dacre M."/>
            <person name="Hellsten U."/>
            <person name="Larroux C."/>
            <person name="Putnam N.H."/>
            <person name="Stanke M."/>
            <person name="Adamska M."/>
            <person name="Darling A."/>
            <person name="Degnan S.M."/>
            <person name="Oakley T.H."/>
            <person name="Plachetzki D.C."/>
            <person name="Zhai Y."/>
            <person name="Adamski M."/>
            <person name="Calcino A."/>
            <person name="Cummins S.F."/>
            <person name="Goodstein D.M."/>
            <person name="Harris C."/>
            <person name="Jackson D.J."/>
            <person name="Leys S.P."/>
            <person name="Shu S."/>
            <person name="Woodcroft B.J."/>
            <person name="Vervoort M."/>
            <person name="Kosik K.S."/>
            <person name="Manning G."/>
            <person name="Degnan B.M."/>
            <person name="Rokhsar D.S."/>
        </authorList>
    </citation>
    <scope>NUCLEOTIDE SEQUENCE [LARGE SCALE GENOMIC DNA]</scope>
</reference>
<dbReference type="InterPro" id="IPR013602">
    <property type="entry name" value="Dynein_heavy_linker"/>
</dbReference>
<dbReference type="FunFam" id="1.20.58.1120:FF:000002">
    <property type="entry name" value="Dynein heavy chain 9, axonemal"/>
    <property type="match status" value="1"/>
</dbReference>
<keyword evidence="4" id="KW-0493">Microtubule</keyword>
<name>A0AAN0JKN2_AMPQE</name>
<dbReference type="GO" id="GO:0005524">
    <property type="term" value="F:ATP binding"/>
    <property type="evidence" value="ECO:0007669"/>
    <property type="project" value="UniProtKB-KW"/>
</dbReference>
<evidence type="ECO:0000256" key="1">
    <source>
        <dbReference type="ARBA" id="ARBA00004430"/>
    </source>
</evidence>